<accession>A0A919Q534</accession>
<protein>
    <submittedName>
        <fullName evidence="2">Uncharacterized protein</fullName>
    </submittedName>
</protein>
<comment type="caution">
    <text evidence="2">The sequence shown here is derived from an EMBL/GenBank/DDBJ whole genome shotgun (WGS) entry which is preliminary data.</text>
</comment>
<organism evidence="2 3">
    <name type="scientific">Acrocarpospora phusangensis</name>
    <dbReference type="NCBI Taxonomy" id="1070424"/>
    <lineage>
        <taxon>Bacteria</taxon>
        <taxon>Bacillati</taxon>
        <taxon>Actinomycetota</taxon>
        <taxon>Actinomycetes</taxon>
        <taxon>Streptosporangiales</taxon>
        <taxon>Streptosporangiaceae</taxon>
        <taxon>Acrocarpospora</taxon>
    </lineage>
</organism>
<sequence length="75" mass="8228">MRLAVNKTSQDGEERAENDETNSQGHASRIQKTGRVNAAEARDYYETIVVDFRISAVGNPQPPVRPGTISELDGI</sequence>
<name>A0A919Q534_9ACTN</name>
<dbReference type="EMBL" id="BOOA01000003">
    <property type="protein sequence ID" value="GIH22301.1"/>
    <property type="molecule type" value="Genomic_DNA"/>
</dbReference>
<dbReference type="Proteomes" id="UP000640052">
    <property type="component" value="Unassembled WGS sequence"/>
</dbReference>
<keyword evidence="3" id="KW-1185">Reference proteome</keyword>
<evidence type="ECO:0000313" key="3">
    <source>
        <dbReference type="Proteomes" id="UP000640052"/>
    </source>
</evidence>
<evidence type="ECO:0000256" key="1">
    <source>
        <dbReference type="SAM" id="MobiDB-lite"/>
    </source>
</evidence>
<reference evidence="2" key="1">
    <citation type="submission" date="2021-01" db="EMBL/GenBank/DDBJ databases">
        <title>Whole genome shotgun sequence of Acrocarpospora phusangensis NBRC 108782.</title>
        <authorList>
            <person name="Komaki H."/>
            <person name="Tamura T."/>
        </authorList>
    </citation>
    <scope>NUCLEOTIDE SEQUENCE</scope>
    <source>
        <strain evidence="2">NBRC 108782</strain>
    </source>
</reference>
<feature type="region of interest" description="Disordered" evidence="1">
    <location>
        <begin position="1"/>
        <end position="37"/>
    </location>
</feature>
<gene>
    <name evidence="2" type="ORF">Aph01nite_06110</name>
</gene>
<dbReference type="AlphaFoldDB" id="A0A919Q534"/>
<proteinExistence type="predicted"/>
<evidence type="ECO:0000313" key="2">
    <source>
        <dbReference type="EMBL" id="GIH22301.1"/>
    </source>
</evidence>